<keyword evidence="1" id="KW-0805">Transcription regulation</keyword>
<evidence type="ECO:0000256" key="4">
    <source>
        <dbReference type="SAM" id="MobiDB-lite"/>
    </source>
</evidence>
<dbReference type="PANTHER" id="PTHR47424">
    <property type="entry name" value="REGULATORY PROTEIN GAL4"/>
    <property type="match status" value="1"/>
</dbReference>
<dbReference type="AlphaFoldDB" id="A0A7R7VXN8"/>
<dbReference type="KEGG" id="ache:ACHE_80525S"/>
<feature type="domain" description="Xylanolytic transcriptional activator regulatory" evidence="5">
    <location>
        <begin position="235"/>
        <end position="309"/>
    </location>
</feature>
<keyword evidence="2" id="KW-0804">Transcription</keyword>
<dbReference type="GO" id="GO:0000981">
    <property type="term" value="F:DNA-binding transcription factor activity, RNA polymerase II-specific"/>
    <property type="evidence" value="ECO:0007669"/>
    <property type="project" value="TreeGrafter"/>
</dbReference>
<dbReference type="RefSeq" id="XP_043141138.1">
    <property type="nucleotide sequence ID" value="XM_043283905.1"/>
</dbReference>
<evidence type="ECO:0000256" key="2">
    <source>
        <dbReference type="ARBA" id="ARBA00023163"/>
    </source>
</evidence>
<name>A0A7R7VXN8_ASPCH</name>
<dbReference type="GO" id="GO:0008270">
    <property type="term" value="F:zinc ion binding"/>
    <property type="evidence" value="ECO:0007669"/>
    <property type="project" value="InterPro"/>
</dbReference>
<dbReference type="InterPro" id="IPR051127">
    <property type="entry name" value="Fungal_SecMet_Regulators"/>
</dbReference>
<dbReference type="InterPro" id="IPR007219">
    <property type="entry name" value="XnlR_reg_dom"/>
</dbReference>
<protein>
    <recommendedName>
        <fullName evidence="5">Xylanolytic transcriptional activator regulatory domain-containing protein</fullName>
    </recommendedName>
</protein>
<accession>A0A7R7VXN8</accession>
<proteinExistence type="predicted"/>
<evidence type="ECO:0000256" key="1">
    <source>
        <dbReference type="ARBA" id="ARBA00023015"/>
    </source>
</evidence>
<evidence type="ECO:0000256" key="3">
    <source>
        <dbReference type="ARBA" id="ARBA00023242"/>
    </source>
</evidence>
<dbReference type="PANTHER" id="PTHR47424:SF2">
    <property type="entry name" value="TRANSCRIPTION FACTOR DOMAIN-CONTAINING PROTEIN-RELATED"/>
    <property type="match status" value="1"/>
</dbReference>
<dbReference type="CDD" id="cd12148">
    <property type="entry name" value="fungal_TF_MHR"/>
    <property type="match status" value="1"/>
</dbReference>
<dbReference type="EMBL" id="AP024423">
    <property type="protein sequence ID" value="BCR92625.1"/>
    <property type="molecule type" value="Genomic_DNA"/>
</dbReference>
<dbReference type="Pfam" id="PF04082">
    <property type="entry name" value="Fungal_trans"/>
    <property type="match status" value="1"/>
</dbReference>
<feature type="region of interest" description="Disordered" evidence="4">
    <location>
        <begin position="1"/>
        <end position="77"/>
    </location>
</feature>
<dbReference type="GO" id="GO:0005634">
    <property type="term" value="C:nucleus"/>
    <property type="evidence" value="ECO:0007669"/>
    <property type="project" value="TreeGrafter"/>
</dbReference>
<sequence>MLQKLNPDVDIERALRTMATSSESNESSPEVQWRSDPGRENAPSADKFEWNESPPSQTDDLDGMASLPTRSTGSGYLGNSSGSHLLRTISNLLPGYPVPENDQLEQLSPTIPSATKELSLSADLGNTVVLESLVDSYFMFYNPSYPILHEKTFRQQYQNRADIDACSRWHLLFHIVLAIGEWILAGGPETEQSRYYIAARSRMSMRMLESGTLLTVQAFLLMGNYLQKRNRPNTGYNFIGIAYRMALGLGLHREPPAVTGNDTLLYEQRRVVWWIIYCFDSGLSLTTGRPSTISNSFIETRFPRNIDDSSCSMNSPLPEPTDKTTNVLHMRM</sequence>
<dbReference type="GO" id="GO:0000978">
    <property type="term" value="F:RNA polymerase II cis-regulatory region sequence-specific DNA binding"/>
    <property type="evidence" value="ECO:0007669"/>
    <property type="project" value="TreeGrafter"/>
</dbReference>
<dbReference type="SMART" id="SM00906">
    <property type="entry name" value="Fungal_trans"/>
    <property type="match status" value="1"/>
</dbReference>
<feature type="region of interest" description="Disordered" evidence="4">
    <location>
        <begin position="309"/>
        <end position="332"/>
    </location>
</feature>
<evidence type="ECO:0000313" key="6">
    <source>
        <dbReference type="EMBL" id="BCR92625.1"/>
    </source>
</evidence>
<evidence type="ECO:0000259" key="5">
    <source>
        <dbReference type="SMART" id="SM00906"/>
    </source>
</evidence>
<feature type="compositionally biased region" description="Polar residues" evidence="4">
    <location>
        <begin position="68"/>
        <end position="77"/>
    </location>
</feature>
<keyword evidence="3" id="KW-0539">Nucleus</keyword>
<reference evidence="6" key="1">
    <citation type="submission" date="2021-01" db="EMBL/GenBank/DDBJ databases">
        <authorList>
            <consortium name="Aspergillus chevalieri M1 genome sequencing consortium"/>
            <person name="Kazuki M."/>
            <person name="Futagami T."/>
        </authorList>
    </citation>
    <scope>NUCLEOTIDE SEQUENCE</scope>
    <source>
        <strain evidence="6">M1</strain>
    </source>
</reference>
<dbReference type="GO" id="GO:0000435">
    <property type="term" value="P:positive regulation of transcription from RNA polymerase II promoter by galactose"/>
    <property type="evidence" value="ECO:0007669"/>
    <property type="project" value="TreeGrafter"/>
</dbReference>
<evidence type="ECO:0000313" key="7">
    <source>
        <dbReference type="Proteomes" id="UP000637239"/>
    </source>
</evidence>
<dbReference type="Proteomes" id="UP000637239">
    <property type="component" value="Chromosome 8"/>
</dbReference>
<dbReference type="GO" id="GO:0006351">
    <property type="term" value="P:DNA-templated transcription"/>
    <property type="evidence" value="ECO:0007669"/>
    <property type="project" value="InterPro"/>
</dbReference>
<organism evidence="6 7">
    <name type="scientific">Aspergillus chevalieri</name>
    <name type="common">Eurotium chevalieri</name>
    <dbReference type="NCBI Taxonomy" id="182096"/>
    <lineage>
        <taxon>Eukaryota</taxon>
        <taxon>Fungi</taxon>
        <taxon>Dikarya</taxon>
        <taxon>Ascomycota</taxon>
        <taxon>Pezizomycotina</taxon>
        <taxon>Eurotiomycetes</taxon>
        <taxon>Eurotiomycetidae</taxon>
        <taxon>Eurotiales</taxon>
        <taxon>Aspergillaceae</taxon>
        <taxon>Aspergillus</taxon>
        <taxon>Aspergillus subgen. Aspergillus</taxon>
    </lineage>
</organism>
<feature type="compositionally biased region" description="Polar residues" evidence="4">
    <location>
        <begin position="18"/>
        <end position="30"/>
    </location>
</feature>
<gene>
    <name evidence="6" type="ORF">ACHE_80525S</name>
</gene>
<reference evidence="6" key="2">
    <citation type="submission" date="2021-02" db="EMBL/GenBank/DDBJ databases">
        <title>Aspergillus chevalieri M1 genome sequence.</title>
        <authorList>
            <person name="Kadooka C."/>
            <person name="Mori K."/>
            <person name="Futagami T."/>
        </authorList>
    </citation>
    <scope>NUCLEOTIDE SEQUENCE</scope>
    <source>
        <strain evidence="6">M1</strain>
    </source>
</reference>
<feature type="compositionally biased region" description="Polar residues" evidence="4">
    <location>
        <begin position="323"/>
        <end position="332"/>
    </location>
</feature>
<keyword evidence="7" id="KW-1185">Reference proteome</keyword>
<dbReference type="GeneID" id="66986974"/>